<dbReference type="PANTHER" id="PTHR11003">
    <property type="entry name" value="POTASSIUM CHANNEL, SUBFAMILY K"/>
    <property type="match status" value="1"/>
</dbReference>
<reference evidence="12 13" key="1">
    <citation type="submission" date="2024-10" db="EMBL/GenBank/DDBJ databases">
        <title>Updated reference genomes for cyclostephanoid diatoms.</title>
        <authorList>
            <person name="Roberts W.R."/>
            <person name="Alverson A.J."/>
        </authorList>
    </citation>
    <scope>NUCLEOTIDE SEQUENCE [LARGE SCALE GENOMIC DNA]</scope>
    <source>
        <strain evidence="12 13">AJA010-31</strain>
    </source>
</reference>
<evidence type="ECO:0000256" key="4">
    <source>
        <dbReference type="ARBA" id="ARBA00022837"/>
    </source>
</evidence>
<keyword evidence="4" id="KW-0106">Calcium</keyword>
<dbReference type="EMBL" id="JALLPJ020000268">
    <property type="protein sequence ID" value="KAL3797048.1"/>
    <property type="molecule type" value="Genomic_DNA"/>
</dbReference>
<evidence type="ECO:0000256" key="3">
    <source>
        <dbReference type="ARBA" id="ARBA00022692"/>
    </source>
</evidence>
<name>A0ABD3Q9L8_9STRA</name>
<feature type="transmembrane region" description="Helical" evidence="9">
    <location>
        <begin position="322"/>
        <end position="344"/>
    </location>
</feature>
<dbReference type="InterPro" id="IPR011992">
    <property type="entry name" value="EF-hand-dom_pair"/>
</dbReference>
<dbReference type="PRINTS" id="PR01333">
    <property type="entry name" value="2POREKCHANEL"/>
</dbReference>
<evidence type="ECO:0000256" key="5">
    <source>
        <dbReference type="ARBA" id="ARBA00022989"/>
    </source>
</evidence>
<dbReference type="GO" id="GO:0016020">
    <property type="term" value="C:membrane"/>
    <property type="evidence" value="ECO:0007669"/>
    <property type="project" value="UniProtKB-SubCell"/>
</dbReference>
<dbReference type="PROSITE" id="PS50222">
    <property type="entry name" value="EF_HAND_2"/>
    <property type="match status" value="1"/>
</dbReference>
<evidence type="ECO:0000256" key="9">
    <source>
        <dbReference type="SAM" id="Phobius"/>
    </source>
</evidence>
<feature type="signal peptide" evidence="10">
    <location>
        <begin position="1"/>
        <end position="37"/>
    </location>
</feature>
<feature type="transmembrane region" description="Helical" evidence="9">
    <location>
        <begin position="178"/>
        <end position="200"/>
    </location>
</feature>
<feature type="domain" description="EF-hand" evidence="11">
    <location>
        <begin position="456"/>
        <end position="491"/>
    </location>
</feature>
<dbReference type="InterPro" id="IPR013099">
    <property type="entry name" value="K_chnl_dom"/>
</dbReference>
<dbReference type="PROSITE" id="PS00018">
    <property type="entry name" value="EF_HAND_1"/>
    <property type="match status" value="1"/>
</dbReference>
<dbReference type="Pfam" id="PF07885">
    <property type="entry name" value="Ion_trans_2"/>
    <property type="match status" value="2"/>
</dbReference>
<evidence type="ECO:0000259" key="11">
    <source>
        <dbReference type="PROSITE" id="PS50222"/>
    </source>
</evidence>
<dbReference type="Gene3D" id="1.10.287.70">
    <property type="match status" value="2"/>
</dbReference>
<dbReference type="SUPFAM" id="SSF81324">
    <property type="entry name" value="Voltage-gated potassium channels"/>
    <property type="match status" value="2"/>
</dbReference>
<evidence type="ECO:0000256" key="2">
    <source>
        <dbReference type="ARBA" id="ARBA00022448"/>
    </source>
</evidence>
<keyword evidence="8" id="KW-0407">Ion channel</keyword>
<evidence type="ECO:0000256" key="7">
    <source>
        <dbReference type="ARBA" id="ARBA00023136"/>
    </source>
</evidence>
<keyword evidence="2" id="KW-0813">Transport</keyword>
<evidence type="ECO:0000256" key="10">
    <source>
        <dbReference type="SAM" id="SignalP"/>
    </source>
</evidence>
<proteinExistence type="predicted"/>
<keyword evidence="6" id="KW-0406">Ion transport</keyword>
<keyword evidence="10" id="KW-0732">Signal</keyword>
<sequence length="512" mass="58650">MKLRRGHKQPAMQFLHSNLLLVLICTLSLLRMKSCNALQVHVPVSVGQHQRLAYSTARVHDRTRASASNRCRMNKDASSELRPSDFLPRREHISSEKKNAKLRKNKAFAMLKAQPSFAVPMLLPWSLWMHARSEFRGEINGESTDKTNLKSNRKNKRRWEIPLTSKPFEGFEFLRSTVIYCLVAVAVYFTMGTLVFPLWLEPSWTFIDSLYFSMTTLTTCGYGDLVPDHHGGIFGKIFLLFFNVYAVCISVSALGVIAKLALTQQKKLITKAKERARSQLIRIFDSEDDDDEDEPEDDDGGWIDNILDDRCSNEKRLSIPRVLVSAIRNHSFNFVALLVIAAVLQRVEKWGLIDLLYYWNSTATTIGFGDVAPKTQLGRLIAVIFVPLSVVTLGEVIANCFAFITSRASAKAEKDFLRREITLSDLEYLDIDDDGMVNEMDFVTFMLVAMQKVDKKTMTDIKRLFRALDVGKTGYIEKEDLITLRQRKRLARRLRREARKNKDKKNWGYSMI</sequence>
<dbReference type="Proteomes" id="UP001530400">
    <property type="component" value="Unassembled WGS sequence"/>
</dbReference>
<feature type="transmembrane region" description="Helical" evidence="9">
    <location>
        <begin position="380"/>
        <end position="404"/>
    </location>
</feature>
<dbReference type="GO" id="GO:0005737">
    <property type="term" value="C:cytoplasm"/>
    <property type="evidence" value="ECO:0007669"/>
    <property type="project" value="UniProtKB-ARBA"/>
</dbReference>
<evidence type="ECO:0000256" key="6">
    <source>
        <dbReference type="ARBA" id="ARBA00023065"/>
    </source>
</evidence>
<dbReference type="PANTHER" id="PTHR11003:SF346">
    <property type="entry name" value="POTASSIUM CHANNEL SUBFAMILY K MEMBER 18"/>
    <property type="match status" value="1"/>
</dbReference>
<comment type="subcellular location">
    <subcellularLocation>
        <location evidence="1">Membrane</location>
        <topology evidence="1">Multi-pass membrane protein</topology>
    </subcellularLocation>
</comment>
<accession>A0ABD3Q9L8</accession>
<evidence type="ECO:0000313" key="13">
    <source>
        <dbReference type="Proteomes" id="UP001530400"/>
    </source>
</evidence>
<keyword evidence="3 9" id="KW-0812">Transmembrane</keyword>
<feature type="chain" id="PRO_5044838963" description="EF-hand domain-containing protein" evidence="10">
    <location>
        <begin position="38"/>
        <end position="512"/>
    </location>
</feature>
<comment type="caution">
    <text evidence="12">The sequence shown here is derived from an EMBL/GenBank/DDBJ whole genome shotgun (WGS) entry which is preliminary data.</text>
</comment>
<evidence type="ECO:0000256" key="8">
    <source>
        <dbReference type="ARBA" id="ARBA00023303"/>
    </source>
</evidence>
<dbReference type="GO" id="GO:0034220">
    <property type="term" value="P:monoatomic ion transmembrane transport"/>
    <property type="evidence" value="ECO:0007669"/>
    <property type="project" value="UniProtKB-KW"/>
</dbReference>
<dbReference type="InterPro" id="IPR003280">
    <property type="entry name" value="2pore_dom_K_chnl"/>
</dbReference>
<dbReference type="AlphaFoldDB" id="A0ABD3Q9L8"/>
<dbReference type="SUPFAM" id="SSF47473">
    <property type="entry name" value="EF-hand"/>
    <property type="match status" value="1"/>
</dbReference>
<evidence type="ECO:0000256" key="1">
    <source>
        <dbReference type="ARBA" id="ARBA00004141"/>
    </source>
</evidence>
<dbReference type="Gene3D" id="1.10.238.10">
    <property type="entry name" value="EF-hand"/>
    <property type="match status" value="1"/>
</dbReference>
<feature type="transmembrane region" description="Helical" evidence="9">
    <location>
        <begin position="237"/>
        <end position="262"/>
    </location>
</feature>
<evidence type="ECO:0000313" key="12">
    <source>
        <dbReference type="EMBL" id="KAL3797048.1"/>
    </source>
</evidence>
<protein>
    <recommendedName>
        <fullName evidence="11">EF-hand domain-containing protein</fullName>
    </recommendedName>
</protein>
<organism evidence="12 13">
    <name type="scientific">Cyclotella atomus</name>
    <dbReference type="NCBI Taxonomy" id="382360"/>
    <lineage>
        <taxon>Eukaryota</taxon>
        <taxon>Sar</taxon>
        <taxon>Stramenopiles</taxon>
        <taxon>Ochrophyta</taxon>
        <taxon>Bacillariophyta</taxon>
        <taxon>Coscinodiscophyceae</taxon>
        <taxon>Thalassiosirophycidae</taxon>
        <taxon>Stephanodiscales</taxon>
        <taxon>Stephanodiscaceae</taxon>
        <taxon>Cyclotella</taxon>
    </lineage>
</organism>
<dbReference type="InterPro" id="IPR018247">
    <property type="entry name" value="EF_Hand_1_Ca_BS"/>
</dbReference>
<keyword evidence="13" id="KW-1185">Reference proteome</keyword>
<dbReference type="InterPro" id="IPR002048">
    <property type="entry name" value="EF_hand_dom"/>
</dbReference>
<keyword evidence="5 9" id="KW-1133">Transmembrane helix</keyword>
<keyword evidence="7 9" id="KW-0472">Membrane</keyword>
<gene>
    <name evidence="12" type="ORF">ACHAWO_006684</name>
</gene>